<keyword evidence="2" id="KW-1185">Reference proteome</keyword>
<accession>A0ABW9E2A2</accession>
<evidence type="ECO:0000313" key="1">
    <source>
        <dbReference type="EMBL" id="MFM0641122.1"/>
    </source>
</evidence>
<gene>
    <name evidence="1" type="ORF">PQQ63_30940</name>
</gene>
<reference evidence="1 2" key="1">
    <citation type="journal article" date="2024" name="Chem. Sci.">
        <title>Discovery of megapolipeptins by genome mining of a Burkholderiales bacteria collection.</title>
        <authorList>
            <person name="Paulo B.S."/>
            <person name="Recchia M.J.J."/>
            <person name="Lee S."/>
            <person name="Fergusson C.H."/>
            <person name="Romanowski S.B."/>
            <person name="Hernandez A."/>
            <person name="Krull N."/>
            <person name="Liu D.Y."/>
            <person name="Cavanagh H."/>
            <person name="Bos A."/>
            <person name="Gray C.A."/>
            <person name="Murphy B.T."/>
            <person name="Linington R.G."/>
            <person name="Eustaquio A.S."/>
        </authorList>
    </citation>
    <scope>NUCLEOTIDE SEQUENCE [LARGE SCALE GENOMIC DNA]</scope>
    <source>
        <strain evidence="1 2">RL17-338-BIC-A</strain>
    </source>
</reference>
<dbReference type="Proteomes" id="UP001629432">
    <property type="component" value="Unassembled WGS sequence"/>
</dbReference>
<comment type="caution">
    <text evidence="1">The sequence shown here is derived from an EMBL/GenBank/DDBJ whole genome shotgun (WGS) entry which is preliminary data.</text>
</comment>
<proteinExistence type="predicted"/>
<sequence length="201" mass="22919">MNASLPEDRQIRVLLGDPPVDWSKINNAGEFDEAFRTMADRNSCPVEIIQREVLAKQRRALVVYGGMHFLRKNPYWQMKDQEEAERRFNAPANSIVSLLESQSAKVYSVWTTVLIDLATLQPDVNSWGVPSLAPIRGTPLGVMSFRSYYPHAMITMHDGVAEEIYADPIRSHVMQEQFDCYPLFWTAIGVNLERSLSFVIL</sequence>
<organism evidence="1 2">
    <name type="scientific">Paraburkholderia metrosideri</name>
    <dbReference type="NCBI Taxonomy" id="580937"/>
    <lineage>
        <taxon>Bacteria</taxon>
        <taxon>Pseudomonadati</taxon>
        <taxon>Pseudomonadota</taxon>
        <taxon>Betaproteobacteria</taxon>
        <taxon>Burkholderiales</taxon>
        <taxon>Burkholderiaceae</taxon>
        <taxon>Paraburkholderia</taxon>
    </lineage>
</organism>
<dbReference type="RefSeq" id="WP_408339721.1">
    <property type="nucleotide sequence ID" value="NZ_JAQQCF010000036.1"/>
</dbReference>
<name>A0ABW9E2A2_9BURK</name>
<dbReference type="EMBL" id="JAQQCF010000036">
    <property type="protein sequence ID" value="MFM0641122.1"/>
    <property type="molecule type" value="Genomic_DNA"/>
</dbReference>
<protein>
    <submittedName>
        <fullName evidence="1">Uncharacterized protein</fullName>
    </submittedName>
</protein>
<evidence type="ECO:0000313" key="2">
    <source>
        <dbReference type="Proteomes" id="UP001629432"/>
    </source>
</evidence>